<name>A0A8D8TKM7_9HEMI</name>
<dbReference type="EMBL" id="HBUF01566573">
    <property type="protein sequence ID" value="CAG6764796.1"/>
    <property type="molecule type" value="Transcribed_RNA"/>
</dbReference>
<dbReference type="EMBL" id="HBUF01566571">
    <property type="protein sequence ID" value="CAG6764786.1"/>
    <property type="molecule type" value="Transcribed_RNA"/>
</dbReference>
<evidence type="ECO:0000313" key="2">
    <source>
        <dbReference type="EMBL" id="CAG6687101.1"/>
    </source>
</evidence>
<dbReference type="EMBL" id="HBUF01381672">
    <property type="protein sequence ID" value="CAG6730537.1"/>
    <property type="molecule type" value="Transcribed_RNA"/>
</dbReference>
<protein>
    <submittedName>
        <fullName evidence="2">Uncharacterized protein</fullName>
    </submittedName>
</protein>
<accession>A0A8D8TKM7</accession>
<dbReference type="EMBL" id="HBUF01381671">
    <property type="protein sequence ID" value="CAG6730535.1"/>
    <property type="molecule type" value="Transcribed_RNA"/>
</dbReference>
<dbReference type="EMBL" id="HBUF01279808">
    <property type="protein sequence ID" value="CAG6687101.1"/>
    <property type="molecule type" value="Transcribed_RNA"/>
</dbReference>
<dbReference type="EMBL" id="HBUF01566572">
    <property type="protein sequence ID" value="CAG6764791.1"/>
    <property type="molecule type" value="Transcribed_RNA"/>
</dbReference>
<feature type="region of interest" description="Disordered" evidence="1">
    <location>
        <begin position="50"/>
        <end position="92"/>
    </location>
</feature>
<dbReference type="EMBL" id="HBUF01566570">
    <property type="protein sequence ID" value="CAG6764781.1"/>
    <property type="molecule type" value="Transcribed_RNA"/>
</dbReference>
<dbReference type="EMBL" id="HBUF01279807">
    <property type="protein sequence ID" value="CAG6687099.1"/>
    <property type="molecule type" value="Transcribed_RNA"/>
</dbReference>
<evidence type="ECO:0000256" key="1">
    <source>
        <dbReference type="SAM" id="MobiDB-lite"/>
    </source>
</evidence>
<feature type="compositionally biased region" description="Acidic residues" evidence="1">
    <location>
        <begin position="53"/>
        <end position="92"/>
    </location>
</feature>
<dbReference type="EMBL" id="HBUF01566569">
    <property type="protein sequence ID" value="CAG6764776.1"/>
    <property type="molecule type" value="Transcribed_RNA"/>
</dbReference>
<sequence length="152" mass="17970">MFKRDTSDHTTHFEKSSEWLLLICFNLFGWNLCTQILRSFIRRAFESNSNQNEDIDEWEDSEDGDNQSDESSNETQEEIEEDEDENEVDDLLDGYDLIEEGEYYLDDQDTQGDLFDTRFDSLSLQDNEQEHRSSLGRGFIFDRFDVPSSDNF</sequence>
<dbReference type="AlphaFoldDB" id="A0A8D8TKM7"/>
<organism evidence="2">
    <name type="scientific">Cacopsylla melanoneura</name>
    <dbReference type="NCBI Taxonomy" id="428564"/>
    <lineage>
        <taxon>Eukaryota</taxon>
        <taxon>Metazoa</taxon>
        <taxon>Ecdysozoa</taxon>
        <taxon>Arthropoda</taxon>
        <taxon>Hexapoda</taxon>
        <taxon>Insecta</taxon>
        <taxon>Pterygota</taxon>
        <taxon>Neoptera</taxon>
        <taxon>Paraneoptera</taxon>
        <taxon>Hemiptera</taxon>
        <taxon>Sternorrhyncha</taxon>
        <taxon>Psylloidea</taxon>
        <taxon>Psyllidae</taxon>
        <taxon>Psyllinae</taxon>
        <taxon>Cacopsylla</taxon>
    </lineage>
</organism>
<reference evidence="2" key="1">
    <citation type="submission" date="2021-05" db="EMBL/GenBank/DDBJ databases">
        <authorList>
            <person name="Alioto T."/>
            <person name="Alioto T."/>
            <person name="Gomez Garrido J."/>
        </authorList>
    </citation>
    <scope>NUCLEOTIDE SEQUENCE</scope>
</reference>
<proteinExistence type="predicted"/>